<evidence type="ECO:0000256" key="1">
    <source>
        <dbReference type="ARBA" id="ARBA00002521"/>
    </source>
</evidence>
<evidence type="ECO:0000256" key="3">
    <source>
        <dbReference type="ARBA" id="ARBA00022670"/>
    </source>
</evidence>
<feature type="binding site" evidence="6">
    <location>
        <position position="273"/>
    </location>
    <ligand>
        <name>a divalent metal cation</name>
        <dbReference type="ChEBI" id="CHEBI:60240"/>
        <label>1</label>
    </ligand>
</feature>
<feature type="binding site" evidence="6">
    <location>
        <position position="209"/>
    </location>
    <ligand>
        <name>a divalent metal cation</name>
        <dbReference type="ChEBI" id="CHEBI:60240"/>
        <label>2</label>
        <note>catalytic</note>
    </ligand>
</feature>
<dbReference type="NCBIfam" id="NF008970">
    <property type="entry name" value="PRK12318.1"/>
    <property type="match status" value="1"/>
</dbReference>
<evidence type="ECO:0000259" key="8">
    <source>
        <dbReference type="Pfam" id="PF00557"/>
    </source>
</evidence>
<accession>A0A2N1PVG2</accession>
<dbReference type="Gene3D" id="3.90.230.10">
    <property type="entry name" value="Creatinase/methionine aminopeptidase superfamily"/>
    <property type="match status" value="1"/>
</dbReference>
<comment type="subunit">
    <text evidence="6">Monomer.</text>
</comment>
<evidence type="ECO:0000313" key="10">
    <source>
        <dbReference type="Proteomes" id="UP000233256"/>
    </source>
</evidence>
<dbReference type="Pfam" id="PF02810">
    <property type="entry name" value="SEC-C"/>
    <property type="match status" value="1"/>
</dbReference>
<dbReference type="AlphaFoldDB" id="A0A2N1PVG2"/>
<feature type="binding site" evidence="6">
    <location>
        <position position="146"/>
    </location>
    <ligand>
        <name>a divalent metal cation</name>
        <dbReference type="ChEBI" id="CHEBI:60240"/>
        <label>1</label>
    </ligand>
</feature>
<sequence>MKRKLNSNDPCYCGSGQKYKKCCASVRPWEETEAYRYLTRYGIILKTENQINKIRKSGLLVAETLDMVEKMLRPGLTTDEINTAVHNFTIDHGAIPAPLGYRGYPKSCCTSINEVVCHGIPGDTVLAEGDILNVDVTSILDGYYADANKTFGIGEISPDAARVIECSRLGLERAIECCRPGAWLSDIGTAIQEVAREMNCTVVRDFVGHGTGIKFHEEPQVVHYATRSKTIPLKPGMVFTIEPMINLGTWKVKVLKDGWTAITQDGALSAQFEHTIAITDGAAEILTSLP</sequence>
<name>A0A2N1PVG2_9BACT</name>
<comment type="function">
    <text evidence="1 6">Removes the N-terminal methionine from nascent proteins. The N-terminal methionine is often cleaved when the second residue in the primary sequence is small and uncharged (Met-Ala-, Cys, Gly, Pro, Ser, Thr, or Val). Requires deformylation of the N(alpha)-formylated initiator methionine before it can be hydrolyzed.</text>
</comment>
<keyword evidence="5 6" id="KW-0378">Hydrolase</keyword>
<feature type="binding site" evidence="6">
    <location>
        <position position="273"/>
    </location>
    <ligand>
        <name>a divalent metal cation</name>
        <dbReference type="ChEBI" id="CHEBI:60240"/>
        <label>2</label>
        <note>catalytic</note>
    </ligand>
</feature>
<evidence type="ECO:0000256" key="7">
    <source>
        <dbReference type="RuleBase" id="RU003653"/>
    </source>
</evidence>
<dbReference type="GO" id="GO:0004239">
    <property type="term" value="F:initiator methionyl aminopeptidase activity"/>
    <property type="evidence" value="ECO:0007669"/>
    <property type="project" value="UniProtKB-UniRule"/>
</dbReference>
<comment type="catalytic activity">
    <reaction evidence="6 7">
        <text>Release of N-terminal amino acids, preferentially methionine, from peptides and arylamides.</text>
        <dbReference type="EC" id="3.4.11.18"/>
    </reaction>
</comment>
<dbReference type="Pfam" id="PF00557">
    <property type="entry name" value="Peptidase_M24"/>
    <property type="match status" value="1"/>
</dbReference>
<reference evidence="9 10" key="1">
    <citation type="journal article" date="2017" name="ISME J.">
        <title>Potential for microbial H2 and metal transformations associated with novel bacteria and archaea in deep terrestrial subsurface sediments.</title>
        <authorList>
            <person name="Hernsdorf A.W."/>
            <person name="Amano Y."/>
            <person name="Miyakawa K."/>
            <person name="Ise K."/>
            <person name="Suzuki Y."/>
            <person name="Anantharaman K."/>
            <person name="Probst A."/>
            <person name="Burstein D."/>
            <person name="Thomas B.C."/>
            <person name="Banfield J.F."/>
        </authorList>
    </citation>
    <scope>NUCLEOTIDE SEQUENCE [LARGE SCALE GENOMIC DNA]</scope>
    <source>
        <strain evidence="9">HGW-Wallbacteria-1</strain>
    </source>
</reference>
<comment type="cofactor">
    <cofactor evidence="6">
        <name>Co(2+)</name>
        <dbReference type="ChEBI" id="CHEBI:48828"/>
    </cofactor>
    <cofactor evidence="6">
        <name>Zn(2+)</name>
        <dbReference type="ChEBI" id="CHEBI:29105"/>
    </cofactor>
    <cofactor evidence="6">
        <name>Mn(2+)</name>
        <dbReference type="ChEBI" id="CHEBI:29035"/>
    </cofactor>
    <cofactor evidence="6">
        <name>Fe(2+)</name>
        <dbReference type="ChEBI" id="CHEBI:29033"/>
    </cofactor>
    <text evidence="6">Binds 2 divalent metal cations per subunit. Has a high-affinity and a low affinity metal-binding site. The true nature of the physiological cofactor is under debate. The enzyme is active with cobalt, zinc, manganese or divalent iron ions. Most likely, methionine aminopeptidases function as mononuclear Fe(2+)-metalloproteases under physiological conditions, and the catalytically relevant metal-binding site has been assigned to the histidine-containing high-affinity site.</text>
</comment>
<dbReference type="GO" id="GO:0046872">
    <property type="term" value="F:metal ion binding"/>
    <property type="evidence" value="ECO:0007669"/>
    <property type="project" value="UniProtKB-UniRule"/>
</dbReference>
<feature type="binding site" evidence="6">
    <location>
        <position position="135"/>
    </location>
    <ligand>
        <name>a divalent metal cation</name>
        <dbReference type="ChEBI" id="CHEBI:60240"/>
        <label>1</label>
    </ligand>
</feature>
<dbReference type="InterPro" id="IPR004027">
    <property type="entry name" value="SEC_C_motif"/>
</dbReference>
<comment type="similarity">
    <text evidence="6">Belongs to the peptidase M24A family. Methionine aminopeptidase type 1 subfamily.</text>
</comment>
<dbReference type="PRINTS" id="PR00599">
    <property type="entry name" value="MAPEPTIDASE"/>
</dbReference>
<keyword evidence="4 6" id="KW-0479">Metal-binding</keyword>
<feature type="binding site" evidence="6">
    <location>
        <position position="242"/>
    </location>
    <ligand>
        <name>a divalent metal cation</name>
        <dbReference type="ChEBI" id="CHEBI:60240"/>
        <label>2</label>
        <note>catalytic</note>
    </ligand>
</feature>
<protein>
    <recommendedName>
        <fullName evidence="6 7">Methionine aminopeptidase</fullName>
        <shortName evidence="6">MAP</shortName>
        <shortName evidence="6">MetAP</shortName>
        <ecNumber evidence="6 7">3.4.11.18</ecNumber>
    </recommendedName>
    <alternativeName>
        <fullName evidence="6">Peptidase M</fullName>
    </alternativeName>
</protein>
<evidence type="ECO:0000256" key="2">
    <source>
        <dbReference type="ARBA" id="ARBA00022438"/>
    </source>
</evidence>
<dbReference type="GO" id="GO:0070006">
    <property type="term" value="F:metalloaminopeptidase activity"/>
    <property type="evidence" value="ECO:0007669"/>
    <property type="project" value="UniProtKB-UniRule"/>
</dbReference>
<evidence type="ECO:0000256" key="5">
    <source>
        <dbReference type="ARBA" id="ARBA00022801"/>
    </source>
</evidence>
<feature type="binding site" evidence="6">
    <location>
        <position position="216"/>
    </location>
    <ligand>
        <name>substrate</name>
    </ligand>
</feature>
<dbReference type="EMBL" id="PGXC01000001">
    <property type="protein sequence ID" value="PKK92331.1"/>
    <property type="molecule type" value="Genomic_DNA"/>
</dbReference>
<organism evidence="9 10">
    <name type="scientific">Candidatus Wallbacteria bacterium HGW-Wallbacteria-1</name>
    <dbReference type="NCBI Taxonomy" id="2013854"/>
    <lineage>
        <taxon>Bacteria</taxon>
        <taxon>Candidatus Walliibacteriota</taxon>
    </lineage>
</organism>
<feature type="binding site" evidence="6">
    <location>
        <position position="146"/>
    </location>
    <ligand>
        <name>a divalent metal cation</name>
        <dbReference type="ChEBI" id="CHEBI:60240"/>
        <label>2</label>
        <note>catalytic</note>
    </ligand>
</feature>
<dbReference type="CDD" id="cd01086">
    <property type="entry name" value="MetAP1"/>
    <property type="match status" value="1"/>
</dbReference>
<keyword evidence="2 6" id="KW-0031">Aminopeptidase</keyword>
<dbReference type="HAMAP" id="MF_01974">
    <property type="entry name" value="MetAP_1"/>
    <property type="match status" value="1"/>
</dbReference>
<dbReference type="InterPro" id="IPR000994">
    <property type="entry name" value="Pept_M24"/>
</dbReference>
<dbReference type="InterPro" id="IPR002467">
    <property type="entry name" value="Pept_M24A_MAP1"/>
</dbReference>
<keyword evidence="3 6" id="KW-0645">Protease</keyword>
<dbReference type="Proteomes" id="UP000233256">
    <property type="component" value="Unassembled WGS sequence"/>
</dbReference>
<comment type="caution">
    <text evidence="9">The sequence shown here is derived from an EMBL/GenBank/DDBJ whole genome shotgun (WGS) entry which is preliminary data.</text>
</comment>
<evidence type="ECO:0000256" key="6">
    <source>
        <dbReference type="HAMAP-Rule" id="MF_01974"/>
    </source>
</evidence>
<evidence type="ECO:0000256" key="4">
    <source>
        <dbReference type="ARBA" id="ARBA00022723"/>
    </source>
</evidence>
<dbReference type="SUPFAM" id="SSF103642">
    <property type="entry name" value="Sec-C motif"/>
    <property type="match status" value="1"/>
</dbReference>
<evidence type="ECO:0000313" key="9">
    <source>
        <dbReference type="EMBL" id="PKK92331.1"/>
    </source>
</evidence>
<dbReference type="GO" id="GO:0006508">
    <property type="term" value="P:proteolysis"/>
    <property type="evidence" value="ECO:0007669"/>
    <property type="project" value="UniProtKB-KW"/>
</dbReference>
<dbReference type="InterPro" id="IPR001714">
    <property type="entry name" value="Pept_M24_MAP"/>
</dbReference>
<dbReference type="PANTHER" id="PTHR43330:SF8">
    <property type="entry name" value="METHIONINE AMINOPEPTIDASE 1D, MITOCHONDRIAL"/>
    <property type="match status" value="1"/>
</dbReference>
<dbReference type="PANTHER" id="PTHR43330">
    <property type="entry name" value="METHIONINE AMINOPEPTIDASE"/>
    <property type="match status" value="1"/>
</dbReference>
<dbReference type="InterPro" id="IPR036005">
    <property type="entry name" value="Creatinase/aminopeptidase-like"/>
</dbReference>
<dbReference type="SUPFAM" id="SSF55920">
    <property type="entry name" value="Creatinase/aminopeptidase"/>
    <property type="match status" value="1"/>
</dbReference>
<dbReference type="EC" id="3.4.11.18" evidence="6 7"/>
<dbReference type="Gene3D" id="3.10.450.50">
    <property type="match status" value="1"/>
</dbReference>
<proteinExistence type="inferred from homology"/>
<dbReference type="NCBIfam" id="TIGR00500">
    <property type="entry name" value="met_pdase_I"/>
    <property type="match status" value="1"/>
</dbReference>
<gene>
    <name evidence="6 9" type="primary">map</name>
    <name evidence="9" type="ORF">CVV64_00035</name>
</gene>
<feature type="binding site" evidence="6">
    <location>
        <position position="118"/>
    </location>
    <ligand>
        <name>substrate</name>
    </ligand>
</feature>
<feature type="domain" description="Peptidase M24" evidence="8">
    <location>
        <begin position="53"/>
        <end position="280"/>
    </location>
</feature>